<dbReference type="Proteomes" id="UP001183619">
    <property type="component" value="Unassembled WGS sequence"/>
</dbReference>
<evidence type="ECO:0000313" key="1">
    <source>
        <dbReference type="EMBL" id="MDR7356305.1"/>
    </source>
</evidence>
<reference evidence="1 2" key="1">
    <citation type="submission" date="2023-07" db="EMBL/GenBank/DDBJ databases">
        <title>Sequencing the genomes of 1000 actinobacteria strains.</title>
        <authorList>
            <person name="Klenk H.-P."/>
        </authorList>
    </citation>
    <scope>NUCLEOTIDE SEQUENCE [LARGE SCALE GENOMIC DNA]</scope>
    <source>
        <strain evidence="1 2">DSM 44508</strain>
    </source>
</reference>
<proteinExistence type="predicted"/>
<keyword evidence="2" id="KW-1185">Reference proteome</keyword>
<protein>
    <submittedName>
        <fullName evidence="1">Uncharacterized protein</fullName>
    </submittedName>
</protein>
<evidence type="ECO:0000313" key="2">
    <source>
        <dbReference type="Proteomes" id="UP001183619"/>
    </source>
</evidence>
<dbReference type="EMBL" id="JAVDYF010000001">
    <property type="protein sequence ID" value="MDR7356305.1"/>
    <property type="molecule type" value="Genomic_DNA"/>
</dbReference>
<accession>A0ABU2BCG6</accession>
<dbReference type="RefSeq" id="WP_277105063.1">
    <property type="nucleotide sequence ID" value="NZ_BAAAJS010000055.1"/>
</dbReference>
<name>A0ABU2BCG6_9CORY</name>
<gene>
    <name evidence="1" type="ORF">J2S37_002843</name>
</gene>
<organism evidence="1 2">
    <name type="scientific">Corynebacterium felinum</name>
    <dbReference type="NCBI Taxonomy" id="131318"/>
    <lineage>
        <taxon>Bacteria</taxon>
        <taxon>Bacillati</taxon>
        <taxon>Actinomycetota</taxon>
        <taxon>Actinomycetes</taxon>
        <taxon>Mycobacteriales</taxon>
        <taxon>Corynebacteriaceae</taxon>
        <taxon>Corynebacterium</taxon>
    </lineage>
</organism>
<sequence>MIRVIWANNVLRTESGEVLAHVRADVLEVGKERLLIESAVGVGLGFRMRATSTRGKIFTLTKSSVSTRVLKANCHGRRYVVQRESWRSRRRIIVNAQGEKVGVVYPRGLKEVVLETNNSVPVIDQVFLSYGVAVVDTGAGNLRY</sequence>
<comment type="caution">
    <text evidence="1">The sequence shown here is derived from an EMBL/GenBank/DDBJ whole genome shotgun (WGS) entry which is preliminary data.</text>
</comment>